<dbReference type="AlphaFoldDB" id="A0A2T5BNG9"/>
<dbReference type="InterPro" id="IPR000160">
    <property type="entry name" value="GGDEF_dom"/>
</dbReference>
<protein>
    <submittedName>
        <fullName evidence="3">Diguanylate cyclase/phosphodiesterase</fullName>
    </submittedName>
</protein>
<dbReference type="SUPFAM" id="SSF141868">
    <property type="entry name" value="EAL domain-like"/>
    <property type="match status" value="1"/>
</dbReference>
<evidence type="ECO:0000259" key="1">
    <source>
        <dbReference type="PROSITE" id="PS50883"/>
    </source>
</evidence>
<dbReference type="InterPro" id="IPR043128">
    <property type="entry name" value="Rev_trsase/Diguanyl_cyclase"/>
</dbReference>
<dbReference type="Gene3D" id="3.20.20.450">
    <property type="entry name" value="EAL domain"/>
    <property type="match status" value="1"/>
</dbReference>
<dbReference type="SMART" id="SM00267">
    <property type="entry name" value="GGDEF"/>
    <property type="match status" value="1"/>
</dbReference>
<evidence type="ECO:0000313" key="3">
    <source>
        <dbReference type="EMBL" id="PTN00532.1"/>
    </source>
</evidence>
<dbReference type="RefSeq" id="WP_107893655.1">
    <property type="nucleotide sequence ID" value="NZ_NHSI01000011.1"/>
</dbReference>
<dbReference type="PROSITE" id="PS50883">
    <property type="entry name" value="EAL"/>
    <property type="match status" value="1"/>
</dbReference>
<reference evidence="3 4" key="1">
    <citation type="submission" date="2018-04" db="EMBL/GenBank/DDBJ databases">
        <title>Genomic Encyclopedia of Archaeal and Bacterial Type Strains, Phase II (KMG-II): from individual species to whole genera.</title>
        <authorList>
            <person name="Goeker M."/>
        </authorList>
    </citation>
    <scope>NUCLEOTIDE SEQUENCE [LARGE SCALE GENOMIC DNA]</scope>
    <source>
        <strain evidence="3 4">DSM 18064</strain>
    </source>
</reference>
<feature type="domain" description="EAL" evidence="1">
    <location>
        <begin position="241"/>
        <end position="496"/>
    </location>
</feature>
<organism evidence="3 4">
    <name type="scientific">Rhodovulum imhoffii</name>
    <dbReference type="NCBI Taxonomy" id="365340"/>
    <lineage>
        <taxon>Bacteria</taxon>
        <taxon>Pseudomonadati</taxon>
        <taxon>Pseudomonadota</taxon>
        <taxon>Alphaproteobacteria</taxon>
        <taxon>Rhodobacterales</taxon>
        <taxon>Paracoccaceae</taxon>
        <taxon>Rhodovulum</taxon>
    </lineage>
</organism>
<evidence type="ECO:0000259" key="2">
    <source>
        <dbReference type="PROSITE" id="PS50887"/>
    </source>
</evidence>
<dbReference type="InterPro" id="IPR050706">
    <property type="entry name" value="Cyclic-di-GMP_PDE-like"/>
</dbReference>
<dbReference type="InterPro" id="IPR001633">
    <property type="entry name" value="EAL_dom"/>
</dbReference>
<dbReference type="Pfam" id="PF00563">
    <property type="entry name" value="EAL"/>
    <property type="match status" value="1"/>
</dbReference>
<dbReference type="Proteomes" id="UP000243859">
    <property type="component" value="Unassembled WGS sequence"/>
</dbReference>
<comment type="caution">
    <text evidence="3">The sequence shown here is derived from an EMBL/GenBank/DDBJ whole genome shotgun (WGS) entry which is preliminary data.</text>
</comment>
<dbReference type="PANTHER" id="PTHR33121:SF70">
    <property type="entry name" value="SIGNALING PROTEIN YKOW"/>
    <property type="match status" value="1"/>
</dbReference>
<dbReference type="InterPro" id="IPR035919">
    <property type="entry name" value="EAL_sf"/>
</dbReference>
<gene>
    <name evidence="3" type="ORF">C8N32_1339</name>
</gene>
<evidence type="ECO:0000313" key="4">
    <source>
        <dbReference type="Proteomes" id="UP000243859"/>
    </source>
</evidence>
<keyword evidence="4" id="KW-1185">Reference proteome</keyword>
<dbReference type="CDD" id="cd01948">
    <property type="entry name" value="EAL"/>
    <property type="match status" value="1"/>
</dbReference>
<dbReference type="OrthoDB" id="9814202at2"/>
<dbReference type="EMBL" id="QAAA01000033">
    <property type="protein sequence ID" value="PTN00532.1"/>
    <property type="molecule type" value="Genomic_DNA"/>
</dbReference>
<dbReference type="Pfam" id="PF00990">
    <property type="entry name" value="GGDEF"/>
    <property type="match status" value="1"/>
</dbReference>
<name>A0A2T5BNG9_9RHOB</name>
<accession>A0A2T5BNG9</accession>
<dbReference type="PANTHER" id="PTHR33121">
    <property type="entry name" value="CYCLIC DI-GMP PHOSPHODIESTERASE PDEF"/>
    <property type="match status" value="1"/>
</dbReference>
<proteinExistence type="predicted"/>
<feature type="domain" description="GGDEF" evidence="2">
    <location>
        <begin position="97"/>
        <end position="232"/>
    </location>
</feature>
<dbReference type="SUPFAM" id="SSF55073">
    <property type="entry name" value="Nucleotide cyclase"/>
    <property type="match status" value="1"/>
</dbReference>
<dbReference type="PROSITE" id="PS50887">
    <property type="entry name" value="GGDEF"/>
    <property type="match status" value="1"/>
</dbReference>
<dbReference type="GO" id="GO:0071111">
    <property type="term" value="F:cyclic-guanylate-specific phosphodiesterase activity"/>
    <property type="evidence" value="ECO:0007669"/>
    <property type="project" value="InterPro"/>
</dbReference>
<dbReference type="Gene3D" id="3.30.70.270">
    <property type="match status" value="1"/>
</dbReference>
<sequence>MPSFIRPLTTKRLRDLVTNAPAAAGLTSVGVLCAFWLGGEGALVASALGLPVLVWLRRPAPPACVLPPPDPQTGLILRDAVLRELDARLASAAHTGLQTACLAVSIEGLDQLEPRHGRSARPEILRQIAARVQTVMRQDDVVARLPNGFAIVMAPVPRADLETLIQLGGRLLSALRAPVPLRKDSAHLQGCVGFCLPSSAPAPGAAALLEAAEQALSRARDAGPGSMRAFVPDLPAPPANLNLLQQDVALGLETGAFRAWFQPQISTETGHITGAEALARWNHPERGLLCPGAFMDVIYGAGLSCRLGEEIRFHAFSALTGWDRAGLNIPRVSVNLSPEELRDPDIPGRIAWELDRFELTPGRLGIEVLETVVTNTGDEVTPRTISDLARMGCMIDLDDFGTGNAAIPALRRFALHRLKIDRSLIANIDTDTHQRELVAAILSLTDRLGLETLAEGVETLAENAVLAGLGCNHVQGYALARPMPFDGFLAWATRYHEKLARSAHPNPLCGGKTT</sequence>
<dbReference type="InterPro" id="IPR029787">
    <property type="entry name" value="Nucleotide_cyclase"/>
</dbReference>
<dbReference type="SMART" id="SM00052">
    <property type="entry name" value="EAL"/>
    <property type="match status" value="1"/>
</dbReference>